<dbReference type="InterPro" id="IPR002560">
    <property type="entry name" value="Transposase_DDE"/>
</dbReference>
<feature type="region of interest" description="Disordered" evidence="1">
    <location>
        <begin position="137"/>
        <end position="177"/>
    </location>
</feature>
<reference evidence="3" key="2">
    <citation type="submission" date="1998-10" db="EMBL/GenBank/DDBJ databases">
        <authorList>
            <person name="Roy P.P.R."/>
        </authorList>
    </citation>
    <scope>NUCLEOTIDE SEQUENCE</scope>
    <source>
        <strain evidence="3">NCIB 8455</strain>
    </source>
</reference>
<dbReference type="Pfam" id="PF01610">
    <property type="entry name" value="DDE_Tnp_ISL3"/>
    <property type="match status" value="1"/>
</dbReference>
<evidence type="ECO:0000256" key="1">
    <source>
        <dbReference type="SAM" id="MobiDB-lite"/>
    </source>
</evidence>
<protein>
    <recommendedName>
        <fullName evidence="2">Transposase IS204/IS1001/IS1096/IS1165 DDE domain-containing protein</fullName>
    </recommendedName>
</protein>
<evidence type="ECO:0000313" key="3">
    <source>
        <dbReference type="EMBL" id="CAA77126.1"/>
    </source>
</evidence>
<dbReference type="AlphaFoldDB" id="Q9ZAF7"/>
<feature type="domain" description="Transposase IS204/IS1001/IS1096/IS1165 DDE" evidence="2">
    <location>
        <begin position="55"/>
        <end position="135"/>
    </location>
</feature>
<feature type="compositionally biased region" description="Basic residues" evidence="1">
    <location>
        <begin position="168"/>
        <end position="177"/>
    </location>
</feature>
<proteinExistence type="predicted"/>
<sequence length="177" mass="19550">MPVLTVARWSASRHAPVRVIDHYVPEARTRVDMAKCPCPVRRRIENQAVGAVMTTITLFVDLNARRLLFRTPGKDAKTFEKFSEDLQAHGGSAEGINRIVSMALSPAFQKGACRSTCPMLRSPSNRFHLMKLVQRGRGCRAQGGSPSPSQISKRPAGSGSRMIVTSRPGRKKSCRNY</sequence>
<evidence type="ECO:0000259" key="2">
    <source>
        <dbReference type="Pfam" id="PF01610"/>
    </source>
</evidence>
<dbReference type="EMBL" id="Y18309">
    <property type="protein sequence ID" value="CAA77126.1"/>
    <property type="molecule type" value="Genomic_DNA"/>
</dbReference>
<name>Q9ZAF7_ACIFR</name>
<accession>Q9ZAF7</accession>
<feature type="non-terminal residue" evidence="3">
    <location>
        <position position="177"/>
    </location>
</feature>
<organism evidence="3">
    <name type="scientific">Acidithiobacillus ferrooxidans</name>
    <name type="common">Thiobacillus ferrooxidans</name>
    <dbReference type="NCBI Taxonomy" id="920"/>
    <lineage>
        <taxon>Bacteria</taxon>
        <taxon>Pseudomonadati</taxon>
        <taxon>Pseudomonadota</taxon>
        <taxon>Acidithiobacillia</taxon>
        <taxon>Acidithiobacillales</taxon>
        <taxon>Acidithiobacillaceae</taxon>
        <taxon>Acidithiobacillus</taxon>
    </lineage>
</organism>
<reference evidence="3" key="1">
    <citation type="journal article" date="1997" name="Plasmid">
        <title>Cloning and characterization of a high-copy-number novel insertion sequence from chemolithotrophic Thiobacillus ferrooxidans.</title>
        <authorList>
            <person name="Chakraborty R."/>
            <person name="Deb C."/>
            <person name="Lohia A."/>
            <person name="Roy P."/>
        </authorList>
    </citation>
    <scope>NUCLEOTIDE SEQUENCE</scope>
    <source>
        <strain evidence="3">NCIB 8455</strain>
    </source>
</reference>